<dbReference type="Gene3D" id="3.40.50.150">
    <property type="entry name" value="Vaccinia Virus protein VP39"/>
    <property type="match status" value="1"/>
</dbReference>
<evidence type="ECO:0008006" key="3">
    <source>
        <dbReference type="Google" id="ProtNLM"/>
    </source>
</evidence>
<dbReference type="SUPFAM" id="SSF53335">
    <property type="entry name" value="S-adenosyl-L-methionine-dependent methyltransferases"/>
    <property type="match status" value="1"/>
</dbReference>
<proteinExistence type="predicted"/>
<dbReference type="InterPro" id="IPR029063">
    <property type="entry name" value="SAM-dependent_MTases_sf"/>
</dbReference>
<keyword evidence="2" id="KW-1185">Reference proteome</keyword>
<dbReference type="KEGG" id="sphc:CVN68_14030"/>
<gene>
    <name evidence="1" type="ORF">CVN68_14030</name>
</gene>
<organism evidence="1 2">
    <name type="scientific">Sphingomonas psychrotolerans</name>
    <dbReference type="NCBI Taxonomy" id="1327635"/>
    <lineage>
        <taxon>Bacteria</taxon>
        <taxon>Pseudomonadati</taxon>
        <taxon>Pseudomonadota</taxon>
        <taxon>Alphaproteobacteria</taxon>
        <taxon>Sphingomonadales</taxon>
        <taxon>Sphingomonadaceae</taxon>
        <taxon>Sphingomonas</taxon>
    </lineage>
</organism>
<dbReference type="AlphaFoldDB" id="A0A2K8MGC7"/>
<evidence type="ECO:0000313" key="1">
    <source>
        <dbReference type="EMBL" id="ATY32942.1"/>
    </source>
</evidence>
<dbReference type="OrthoDB" id="7338969at2"/>
<dbReference type="EMBL" id="CP024923">
    <property type="protein sequence ID" value="ATY32942.1"/>
    <property type="molecule type" value="Genomic_DNA"/>
</dbReference>
<sequence>MIDSRALLGDFRTGLWLPRFREGQCGAWSVRLLPVTAARGYWGQGYRTLGAVMLIGPFAESGAAWMSLVPMEIESQEIGIAAARGHTVVLGLGMGWCAANIALNPAVERVTVVERDPDVVALIAALGVFDQLPAEARAKLRIVEGDALTWRAGERVDCVHADIWATFLASERWNEVRRIHANIGADMFYFWGQELELWRLTPRTPELTTLVAETGLPLIVDPRPGYAERIAEAALWWTPATHG</sequence>
<dbReference type="RefSeq" id="WP_100282747.1">
    <property type="nucleotide sequence ID" value="NZ_CP024923.1"/>
</dbReference>
<accession>A0A2K8MGC7</accession>
<evidence type="ECO:0000313" key="2">
    <source>
        <dbReference type="Proteomes" id="UP000229081"/>
    </source>
</evidence>
<name>A0A2K8MGC7_9SPHN</name>
<dbReference type="Proteomes" id="UP000229081">
    <property type="component" value="Chromosome"/>
</dbReference>
<reference evidence="1 2" key="1">
    <citation type="submission" date="2017-11" db="EMBL/GenBank/DDBJ databases">
        <title>Complete genome sequence of Sphingomonas sp. Strain Cra20, a psychrotolerant potential plant growth promoting rhizobacteria.</title>
        <authorList>
            <person name="Luo Y."/>
        </authorList>
    </citation>
    <scope>NUCLEOTIDE SEQUENCE [LARGE SCALE GENOMIC DNA]</scope>
    <source>
        <strain evidence="1 2">Cra20</strain>
    </source>
</reference>
<protein>
    <recommendedName>
        <fullName evidence="3">Spermidine synthase</fullName>
    </recommendedName>
</protein>